<dbReference type="EMBL" id="VSRR010026727">
    <property type="protein sequence ID" value="MPC67765.1"/>
    <property type="molecule type" value="Genomic_DNA"/>
</dbReference>
<evidence type="ECO:0000313" key="1">
    <source>
        <dbReference type="EMBL" id="MPC67765.1"/>
    </source>
</evidence>
<comment type="caution">
    <text evidence="1">The sequence shown here is derived from an EMBL/GenBank/DDBJ whole genome shotgun (WGS) entry which is preliminary data.</text>
</comment>
<dbReference type="AlphaFoldDB" id="A0A5B7HDS5"/>
<dbReference type="Proteomes" id="UP000324222">
    <property type="component" value="Unassembled WGS sequence"/>
</dbReference>
<evidence type="ECO:0000313" key="2">
    <source>
        <dbReference type="Proteomes" id="UP000324222"/>
    </source>
</evidence>
<reference evidence="1 2" key="1">
    <citation type="submission" date="2019-05" db="EMBL/GenBank/DDBJ databases">
        <title>Another draft genome of Portunus trituberculatus and its Hox gene families provides insights of decapod evolution.</title>
        <authorList>
            <person name="Jeong J.-H."/>
            <person name="Song I."/>
            <person name="Kim S."/>
            <person name="Choi T."/>
            <person name="Kim D."/>
            <person name="Ryu S."/>
            <person name="Kim W."/>
        </authorList>
    </citation>
    <scope>NUCLEOTIDE SEQUENCE [LARGE SCALE GENOMIC DNA]</scope>
    <source>
        <tissue evidence="1">Muscle</tissue>
    </source>
</reference>
<name>A0A5B7HDS5_PORTR</name>
<dbReference type="PROSITE" id="PS00141">
    <property type="entry name" value="ASP_PROTEASE"/>
    <property type="match status" value="1"/>
</dbReference>
<accession>A0A5B7HDS5</accession>
<dbReference type="GO" id="GO:0004190">
    <property type="term" value="F:aspartic-type endopeptidase activity"/>
    <property type="evidence" value="ECO:0007669"/>
    <property type="project" value="InterPro"/>
</dbReference>
<sequence length="143" mass="15431">MADSGARGSEMPKDSEPRLKRLDNLVAGLAQAMNEMKQETSAVGVRIDKMAQETNEMKQETNAVVARMDLMQELGDALAIRVSGTVDGRPCPLVVDTGVAKTFGREEVVAAQDLPVSDRQLYGVIGHCTTLRGPVMSTITVER</sequence>
<organism evidence="1 2">
    <name type="scientific">Portunus trituberculatus</name>
    <name type="common">Swimming crab</name>
    <name type="synonym">Neptunus trituberculatus</name>
    <dbReference type="NCBI Taxonomy" id="210409"/>
    <lineage>
        <taxon>Eukaryota</taxon>
        <taxon>Metazoa</taxon>
        <taxon>Ecdysozoa</taxon>
        <taxon>Arthropoda</taxon>
        <taxon>Crustacea</taxon>
        <taxon>Multicrustacea</taxon>
        <taxon>Malacostraca</taxon>
        <taxon>Eumalacostraca</taxon>
        <taxon>Eucarida</taxon>
        <taxon>Decapoda</taxon>
        <taxon>Pleocyemata</taxon>
        <taxon>Brachyura</taxon>
        <taxon>Eubrachyura</taxon>
        <taxon>Portunoidea</taxon>
        <taxon>Portunidae</taxon>
        <taxon>Portuninae</taxon>
        <taxon>Portunus</taxon>
    </lineage>
</organism>
<gene>
    <name evidence="1" type="ORF">E2C01_061949</name>
</gene>
<proteinExistence type="predicted"/>
<protein>
    <submittedName>
        <fullName evidence="1">Uncharacterized protein</fullName>
    </submittedName>
</protein>
<keyword evidence="2" id="KW-1185">Reference proteome</keyword>
<dbReference type="InterPro" id="IPR001969">
    <property type="entry name" value="Aspartic_peptidase_AS"/>
</dbReference>
<dbReference type="GO" id="GO:0006508">
    <property type="term" value="P:proteolysis"/>
    <property type="evidence" value="ECO:0007669"/>
    <property type="project" value="InterPro"/>
</dbReference>